<reference evidence="2 3" key="1">
    <citation type="journal article" date="2013" name="ISME J.">
        <title>By their genes ye shall know them: genomic signatures of predatory bacteria.</title>
        <authorList>
            <person name="Pasternak Z."/>
            <person name="Pietrokovski S."/>
            <person name="Rotem O."/>
            <person name="Gophna U."/>
            <person name="Lurie-Weinberger M.N."/>
            <person name="Jurkevitch E."/>
        </authorList>
    </citation>
    <scope>NUCLEOTIDE SEQUENCE [LARGE SCALE GENOMIC DNA]</scope>
    <source>
        <strain evidence="2 3">JSS</strain>
    </source>
</reference>
<dbReference type="RefSeq" id="WP_015469098.1">
    <property type="nucleotide sequence ID" value="NC_020813.1"/>
</dbReference>
<dbReference type="EMBL" id="CP003537">
    <property type="protein sequence ID" value="AGH94608.1"/>
    <property type="molecule type" value="Genomic_DNA"/>
</dbReference>
<proteinExistence type="predicted"/>
<dbReference type="SUPFAM" id="SSF54534">
    <property type="entry name" value="FKBP-like"/>
    <property type="match status" value="1"/>
</dbReference>
<protein>
    <recommendedName>
        <fullName evidence="1">Transcription elongation factor GreA/GreB C-terminal domain-containing protein</fullName>
    </recommendedName>
</protein>
<accession>M4V602</accession>
<name>M4V602_9BACT</name>
<dbReference type="OrthoDB" id="5293337at2"/>
<dbReference type="AlphaFoldDB" id="M4V602"/>
<dbReference type="Proteomes" id="UP000012040">
    <property type="component" value="Chromosome"/>
</dbReference>
<evidence type="ECO:0000313" key="3">
    <source>
        <dbReference type="Proteomes" id="UP000012040"/>
    </source>
</evidence>
<dbReference type="Gene3D" id="3.10.50.30">
    <property type="entry name" value="Transcription elongation factor, GreA/GreB, C-terminal domain"/>
    <property type="match status" value="1"/>
</dbReference>
<dbReference type="InterPro" id="IPR001437">
    <property type="entry name" value="Tscrpt_elong_fac_GreA/B_C"/>
</dbReference>
<evidence type="ECO:0000313" key="2">
    <source>
        <dbReference type="EMBL" id="AGH94608.1"/>
    </source>
</evidence>
<evidence type="ECO:0000259" key="1">
    <source>
        <dbReference type="Pfam" id="PF01272"/>
    </source>
</evidence>
<sequence length="160" mass="17667">MLNKSQLLKLLKDKTRQDLESALTAARNTYDVATHEDNKAENKYDTRGLEASYLAGAQAKRAADIKLTLDMFENLQLREFKEDSKIALTALIEIQHQDKSQLVFLLPRGGGLSVQIEGQGVQVITPESPLGKALIGRECGDVVEVPTGAILKEYEINQLS</sequence>
<dbReference type="Pfam" id="PF01272">
    <property type="entry name" value="GreA_GreB"/>
    <property type="match status" value="1"/>
</dbReference>
<dbReference type="HOGENOM" id="CLU_114442_0_0_7"/>
<gene>
    <name evidence="2" type="ORF">A11Q_388</name>
</gene>
<dbReference type="GO" id="GO:0003677">
    <property type="term" value="F:DNA binding"/>
    <property type="evidence" value="ECO:0007669"/>
    <property type="project" value="InterPro"/>
</dbReference>
<dbReference type="KEGG" id="bex:A11Q_388"/>
<dbReference type="eggNOG" id="COG0782">
    <property type="taxonomic scope" value="Bacteria"/>
</dbReference>
<dbReference type="STRING" id="1184267.A11Q_388"/>
<dbReference type="InterPro" id="IPR036953">
    <property type="entry name" value="GreA/GreB_C_sf"/>
</dbReference>
<keyword evidence="3" id="KW-1185">Reference proteome</keyword>
<dbReference type="PATRIC" id="fig|1184267.3.peg.391"/>
<dbReference type="GO" id="GO:0032784">
    <property type="term" value="P:regulation of DNA-templated transcription elongation"/>
    <property type="evidence" value="ECO:0007669"/>
    <property type="project" value="InterPro"/>
</dbReference>
<organism evidence="2 3">
    <name type="scientific">Pseudobdellovibrio exovorus JSS</name>
    <dbReference type="NCBI Taxonomy" id="1184267"/>
    <lineage>
        <taxon>Bacteria</taxon>
        <taxon>Pseudomonadati</taxon>
        <taxon>Bdellovibrionota</taxon>
        <taxon>Bdellovibrionia</taxon>
        <taxon>Bdellovibrionales</taxon>
        <taxon>Pseudobdellovibrionaceae</taxon>
        <taxon>Pseudobdellovibrio</taxon>
    </lineage>
</organism>
<feature type="domain" description="Transcription elongation factor GreA/GreB C-terminal" evidence="1">
    <location>
        <begin position="122"/>
        <end position="158"/>
    </location>
</feature>